<dbReference type="EMBL" id="CAIIGD010000002">
    <property type="protein sequence ID" value="CAC8202425.1"/>
    <property type="molecule type" value="Genomic_DNA"/>
</dbReference>
<dbReference type="Proteomes" id="UP000466646">
    <property type="component" value="Unassembled WGS sequence"/>
</dbReference>
<evidence type="ECO:0000313" key="16">
    <source>
        <dbReference type="EMBL" id="KMR35797.1"/>
    </source>
</evidence>
<dbReference type="EMBL" id="LFVP01000008">
    <property type="protein sequence ID" value="KSA79453.1"/>
    <property type="molecule type" value="Genomic_DNA"/>
</dbReference>
<reference evidence="19" key="11">
    <citation type="journal article" date="2021" name="Front Med (Lausanne)">
        <title>The Prevalence and Determinants of Fusidic Acid Resistance Among Methicillin-Resistant Staphylococcus aureus Clinical Isolates in China.</title>
        <authorList>
            <person name="Zhao H."/>
            <person name="Wang X."/>
            <person name="Wang B."/>
            <person name="Xu Y."/>
            <person name="Rao L."/>
            <person name="Wan B."/>
            <person name="Guo Y."/>
            <person name="Wu X."/>
            <person name="Yu J."/>
            <person name="Chen L."/>
            <person name="Li M."/>
            <person name="Yu F."/>
        </authorList>
    </citation>
    <scope>NUCLEOTIDE SEQUENCE</scope>
    <source>
        <strain evidence="19">NC-4</strain>
    </source>
</reference>
<dbReference type="EC" id="2.7.8.12" evidence="13"/>
<dbReference type="SUPFAM" id="SSF53756">
    <property type="entry name" value="UDP-Glycosyltransferase/glycogen phosphorylase"/>
    <property type="match status" value="1"/>
</dbReference>
<reference evidence="19" key="12">
    <citation type="submission" date="2023-08" db="EMBL/GenBank/DDBJ databases">
        <authorList>
            <person name="Zhao H."/>
            <person name="Wang X."/>
        </authorList>
    </citation>
    <scope>NUCLEOTIDE SEQUENCE</scope>
    <source>
        <strain evidence="19">NC-4</strain>
    </source>
</reference>
<dbReference type="Proteomes" id="UP000442696">
    <property type="component" value="Unassembled WGS sequence"/>
</dbReference>
<evidence type="ECO:0000313" key="32">
    <source>
        <dbReference type="Proteomes" id="UP000442782"/>
    </source>
</evidence>
<dbReference type="Proteomes" id="UP000459586">
    <property type="component" value="Unassembled WGS sequence"/>
</dbReference>
<keyword evidence="3" id="KW-1003">Cell membrane</keyword>
<dbReference type="InterPro" id="IPR051612">
    <property type="entry name" value="Teichoic_Acid_Biosynth"/>
</dbReference>
<evidence type="ECO:0000313" key="33">
    <source>
        <dbReference type="Proteomes" id="UP000443506"/>
    </source>
</evidence>
<dbReference type="EMBL" id="CP023391">
    <property type="protein sequence ID" value="ATC70747.1"/>
    <property type="molecule type" value="Genomic_DNA"/>
</dbReference>
<dbReference type="Proteomes" id="UP000443708">
    <property type="component" value="Unassembled WGS sequence"/>
</dbReference>
<dbReference type="NCBIfam" id="NF041711">
    <property type="entry name" value="TagprimaseTarB"/>
    <property type="match status" value="1"/>
</dbReference>
<dbReference type="EMBL" id="CACURZ010000004">
    <property type="protein sequence ID" value="CAA6332125.1"/>
    <property type="molecule type" value="Genomic_DNA"/>
</dbReference>
<sequence length="367" mass="42436">MNVLIKKFYHLVVRILSKMITPQVIDKPHIVFMMTFPEDIKPIIKALNNSSYQKTVLTTPKQAPYLSELSDDVDVIEMTNRTLVKQIKALKSAQMIIIDNYYLLLGGYNKTSNQHIVQTWHASGALKNFGLTDHQVDVSDKAMVQQYRKVYQATDFYLVGCEQMSQCFKQSLGATEEQMLYFGLPRINKYYTADRATVKAELKDKYGITNKLVLYVPTYREDKADNRAIDKAYFEKCLPGYTLINKLHPSIEDSDIDDVSSIDTSTLMLMSDIIISDYSSLPIEASLLDIPTIFYVYDEGTYDQVRGLNQFYKAIPDSYKVYTEEDLIMTIQEKEHLLSPLFKDWHKYNTDKSLHQLTEYIDKMVTK</sequence>
<reference evidence="18" key="3">
    <citation type="journal article" date="2016" name="J. Infect. Dis.">
        <title>Comparative Genomics of Community-Associated Methicillin-Resistant Staphylococcus aureus Shows the Emergence of Clone ST8-USA300 in Geneva, Switzerland.</title>
        <authorList>
            <person name="Von Dach E."/>
            <person name="Diene S.M."/>
            <person name="Fankhauser C."/>
            <person name="Schrenzel J."/>
            <person name="Harbarth S."/>
            <person name="Francois P."/>
        </authorList>
    </citation>
    <scope>NUCLEOTIDE SEQUENCE</scope>
    <source>
        <strain evidence="18">MRSA_S26</strain>
    </source>
</reference>
<dbReference type="EMBL" id="CAIGXB010000001">
    <property type="protein sequence ID" value="CAC5777021.1"/>
    <property type="molecule type" value="Genomic_DNA"/>
</dbReference>
<dbReference type="Proteomes" id="UP000052129">
    <property type="component" value="Unassembled WGS sequence"/>
</dbReference>
<evidence type="ECO:0000313" key="41">
    <source>
        <dbReference type="Proteomes" id="UP000507112"/>
    </source>
</evidence>
<protein>
    <submittedName>
        <fullName evidence="19">CDP-glycerol glycerophosphotransferase family protein</fullName>
    </submittedName>
    <submittedName>
        <fullName evidence="7">CDP-glycerol--poly(Glycerophosphate) glycerophosphotransferase</fullName>
    </submittedName>
    <submittedName>
        <fullName evidence="13 16">Teichoic acid biosynthesis protein</fullName>
        <ecNumber evidence="13">2.7.8.12</ecNumber>
    </submittedName>
</protein>
<reference evidence="38 39" key="7">
    <citation type="submission" date="2019-11" db="EMBL/GenBank/DDBJ databases">
        <title>Implementation of targeted gown and glove precautions to prevent Staphylococcus aureus acquisition in community-based nursing homes.</title>
        <authorList>
            <person name="Stine O.C."/>
        </authorList>
    </citation>
    <scope>NUCLEOTIDE SEQUENCE [LARGE SCALE GENOMIC DNA]</scope>
    <source>
        <strain evidence="21 39">S_1081.LBCF.DN</strain>
        <strain evidence="20 38">S_2062.LAUP.DI</strain>
    </source>
</reference>
<dbReference type="Pfam" id="PF04464">
    <property type="entry name" value="Glyphos_transf"/>
    <property type="match status" value="1"/>
</dbReference>
<dbReference type="EMBL" id="JAAFLG010000015">
    <property type="protein sequence ID" value="NDP56502.1"/>
    <property type="molecule type" value="Genomic_DNA"/>
</dbReference>
<accession>A0A0D6G555</accession>
<reference evidence="16" key="1">
    <citation type="journal article" date="2015" name="J. Infect. Dis.">
        <title>Parallel Epidemics of Community-Associated Methicillin-Resistant Staphylococcus aureus USA300 Infection in North and South America.</title>
        <authorList>
            <person name="Planet P.J."/>
            <person name="Diaz L."/>
            <person name="Kolokotronis S.O."/>
            <person name="Narechania A."/>
            <person name="Reyes J."/>
            <person name="Xing G."/>
            <person name="Rincon S."/>
            <person name="Smith H."/>
            <person name="Panesso D."/>
            <person name="Ryan C."/>
            <person name="Smith D.P."/>
            <person name="Guzman M."/>
            <person name="Zurita J."/>
            <person name="Sebra R."/>
            <person name="Deikus G."/>
            <person name="Nolan R.L."/>
            <person name="Tenover F.C."/>
            <person name="Weinstock G.M."/>
            <person name="Robinson D.A."/>
            <person name="Arias C.A."/>
        </authorList>
    </citation>
    <scope>NUCLEOTIDE SEQUENCE</scope>
    <source>
        <strain evidence="16">CA15</strain>
        <strain evidence="17">M121</strain>
    </source>
</reference>
<dbReference type="EMBL" id="RQTC01000284">
    <property type="protein sequence ID" value="RZH90949.1"/>
    <property type="molecule type" value="Genomic_DNA"/>
</dbReference>
<dbReference type="Proteomes" id="UP000217245">
    <property type="component" value="Chromosome"/>
</dbReference>
<dbReference type="EMBL" id="CACTQT010000004">
    <property type="protein sequence ID" value="CAA4364656.1"/>
    <property type="molecule type" value="Genomic_DNA"/>
</dbReference>
<reference evidence="23 42" key="9">
    <citation type="journal article" date="2020" name="J. Antimicrob. Chemother.">
        <title>Detection of heterogeneous vancomycin intermediate resistance in MRSA isolates from Latin America.</title>
        <authorList>
            <person name="Castro B.E."/>
            <person name="Berrio M."/>
            <person name="Vargas M.L."/>
            <person name="Carvajal L.P."/>
            <person name="Millan L.V."/>
            <person name="Rios R."/>
            <person name="Hernandez A.K."/>
            <person name="Rincon S."/>
            <person name="Cubides P."/>
            <person name="Forero E."/>
            <person name="Dinh A."/>
            <person name="Seas C."/>
            <person name="Munita J.M."/>
            <person name="Arias C.A."/>
            <person name="Reyes J."/>
            <person name="Diaz L."/>
        </authorList>
    </citation>
    <scope>NUCLEOTIDE SEQUENCE [LARGE SCALE GENOMIC DNA]</scope>
    <source>
        <strain evidence="23 42">UE1097</strain>
    </source>
</reference>
<evidence type="ECO:0000313" key="7">
    <source>
        <dbReference type="EMBL" id="ATC70747.1"/>
    </source>
</evidence>
<evidence type="ECO:0000313" key="21">
    <source>
        <dbReference type="EMBL" id="MVM10816.1"/>
    </source>
</evidence>
<dbReference type="Proteomes" id="UP000442782">
    <property type="component" value="Unassembled WGS sequence"/>
</dbReference>
<dbReference type="EMBL" id="UHBY01000003">
    <property type="protein sequence ID" value="SUL33004.1"/>
    <property type="molecule type" value="Genomic_DNA"/>
</dbReference>
<keyword evidence="4 13" id="KW-0808">Transferase</keyword>
<evidence type="ECO:0000313" key="23">
    <source>
        <dbReference type="EMBL" id="NUY13869.1"/>
    </source>
</evidence>
<evidence type="ECO:0000313" key="42">
    <source>
        <dbReference type="Proteomes" id="UP000547874"/>
    </source>
</evidence>
<evidence type="ECO:0000313" key="37">
    <source>
        <dbReference type="Proteomes" id="UP000466646"/>
    </source>
</evidence>
<dbReference type="EMBL" id="CACTPI010000002">
    <property type="protein sequence ID" value="CAA4092186.1"/>
    <property type="molecule type" value="Genomic_DNA"/>
</dbReference>
<evidence type="ECO:0000313" key="17">
    <source>
        <dbReference type="EMBL" id="KMR57897.1"/>
    </source>
</evidence>
<dbReference type="PANTHER" id="PTHR37316">
    <property type="entry name" value="TEICHOIC ACID GLYCEROL-PHOSPHATE PRIMASE"/>
    <property type="match status" value="1"/>
</dbReference>
<dbReference type="Gene3D" id="3.40.50.11820">
    <property type="match status" value="1"/>
</dbReference>
<evidence type="ECO:0000256" key="5">
    <source>
        <dbReference type="ARBA" id="ARBA00022944"/>
    </source>
</evidence>
<evidence type="ECO:0000313" key="35">
    <source>
        <dbReference type="Proteomes" id="UP000459586"/>
    </source>
</evidence>
<evidence type="ECO:0000313" key="25">
    <source>
        <dbReference type="EMBL" id="RZI05330.1"/>
    </source>
</evidence>
<evidence type="ECO:0000313" key="26">
    <source>
        <dbReference type="EMBL" id="SUL33004.1"/>
    </source>
</evidence>
<evidence type="ECO:0000313" key="9">
    <source>
        <dbReference type="EMBL" id="CAA4117290.1"/>
    </source>
</evidence>
<dbReference type="Proteomes" id="UP000471199">
    <property type="component" value="Unassembled WGS sequence"/>
</dbReference>
<dbReference type="Proteomes" id="UP001200271">
    <property type="component" value="Unassembled WGS sequence"/>
</dbReference>
<keyword evidence="5" id="KW-0777">Teichoic acid biosynthesis</keyword>
<dbReference type="InterPro" id="IPR043149">
    <property type="entry name" value="TagF_N"/>
</dbReference>
<dbReference type="EMBL" id="CACTWD010000003">
    <property type="protein sequence ID" value="CAA4675817.1"/>
    <property type="molecule type" value="Genomic_DNA"/>
</dbReference>
<dbReference type="EMBL" id="JAANEC010000158">
    <property type="protein sequence ID" value="NUY13869.1"/>
    <property type="molecule type" value="Genomic_DNA"/>
</dbReference>
<dbReference type="EMBL" id="CACTOE010000007">
    <property type="protein sequence ID" value="CAA4117290.1"/>
    <property type="molecule type" value="Genomic_DNA"/>
</dbReference>
<dbReference type="GO" id="GO:0019350">
    <property type="term" value="P:teichoic acid biosynthetic process"/>
    <property type="evidence" value="ECO:0007669"/>
    <property type="project" value="UniProtKB-KW"/>
</dbReference>
<reference evidence="22 37" key="10">
    <citation type="submission" date="2020-01" db="EMBL/GenBank/DDBJ databases">
        <title>Analysis of Virulence and Antimicrobial Resistance Gene Carriage in Staphylococcus aureus Infections in Equids Using Whole Genome Sequencing.</title>
        <authorList>
            <person name="Little S.V."/>
            <person name="Hillhouse A.E."/>
            <person name="Cohen N.D."/>
            <person name="Lawhon S.D."/>
            <person name="Bryan L.K."/>
        </authorList>
    </citation>
    <scope>NUCLEOTIDE SEQUENCE [LARGE SCALE GENOMIC DNA]</scope>
    <source>
        <strain evidence="22 37">61-017</strain>
    </source>
</reference>
<evidence type="ECO:0000256" key="2">
    <source>
        <dbReference type="ARBA" id="ARBA00010488"/>
    </source>
</evidence>
<name>A0A0D6G555_STAAU</name>
<dbReference type="Proteomes" id="UP000507112">
    <property type="component" value="Unassembled WGS sequence"/>
</dbReference>
<comment type="subcellular location">
    <subcellularLocation>
        <location evidence="1">Cell membrane</location>
        <topology evidence="1">Peripheral membrane protein</topology>
    </subcellularLocation>
</comment>
<dbReference type="EMBL" id="CACUNS010000003">
    <property type="protein sequence ID" value="CAA6055457.1"/>
    <property type="molecule type" value="Genomic_DNA"/>
</dbReference>
<dbReference type="AlphaFoldDB" id="A0A0D6G555"/>
<evidence type="ECO:0000313" key="12">
    <source>
        <dbReference type="EMBL" id="CAA6055457.1"/>
    </source>
</evidence>
<reference evidence="31 32" key="8">
    <citation type="submission" date="2019-12" db="EMBL/GenBank/DDBJ databases">
        <authorList>
            <consortium name="Pathogen Informatics"/>
        </authorList>
    </citation>
    <scope>NUCLEOTIDE SEQUENCE [LARGE SCALE GENOMIC DNA]</scope>
    <source>
        <strain evidence="15 41">MOS105</strain>
        <strain evidence="8 34">S040_N01_C01</strain>
        <strain evidence="9 32">S087_N01_C01</strain>
        <strain evidence="14 40">SG160</strain>
        <strain evidence="12 36">T012_N10_C04</strain>
        <strain evidence="10 31">T012_N16_C08</strain>
        <strain evidence="11 33">T065_N03_C06</strain>
        <strain evidence="13 35">T197_A02_C01</strain>
    </source>
</reference>
<reference evidence="18" key="2">
    <citation type="submission" date="2015-06" db="EMBL/GenBank/DDBJ databases">
        <authorList>
            <person name="Diene S.M."/>
            <person name="Von Dach E."/>
            <person name="Fankhauser C."/>
            <person name="Schrenzel J."/>
            <person name="Harbarth S."/>
            <person name="Francois P."/>
        </authorList>
    </citation>
    <scope>NUCLEOTIDE SEQUENCE</scope>
    <source>
        <strain evidence="18">MRSA_S26</strain>
    </source>
</reference>
<evidence type="ECO:0000313" key="15">
    <source>
        <dbReference type="EMBL" id="CAC8202425.1"/>
    </source>
</evidence>
<proteinExistence type="inferred from homology"/>
<evidence type="ECO:0000256" key="1">
    <source>
        <dbReference type="ARBA" id="ARBA00004202"/>
    </source>
</evidence>
<dbReference type="Proteomes" id="UP000294017">
    <property type="component" value="Unassembled WGS sequence"/>
</dbReference>
<dbReference type="SMR" id="A0A0D6G555"/>
<dbReference type="Proteomes" id="UP000505390">
    <property type="component" value="Unassembled WGS sequence"/>
</dbReference>
<evidence type="ECO:0000313" key="39">
    <source>
        <dbReference type="Proteomes" id="UP000478867"/>
    </source>
</evidence>
<dbReference type="Proteomes" id="UP000478867">
    <property type="component" value="Unassembled WGS sequence"/>
</dbReference>
<evidence type="ECO:0000256" key="6">
    <source>
        <dbReference type="ARBA" id="ARBA00023136"/>
    </source>
</evidence>
<evidence type="ECO:0000313" key="40">
    <source>
        <dbReference type="Proteomes" id="UP000505390"/>
    </source>
</evidence>
<accession>A0A1E8WUW6</accession>
<keyword evidence="6" id="KW-0472">Membrane</keyword>
<dbReference type="Gene3D" id="3.40.50.12580">
    <property type="match status" value="1"/>
</dbReference>
<dbReference type="EMBL" id="LALQ01000012">
    <property type="protein sequence ID" value="KMR57897.1"/>
    <property type="molecule type" value="Genomic_DNA"/>
</dbReference>
<dbReference type="RefSeq" id="WP_001101603.1">
    <property type="nucleotide sequence ID" value="NC_021670.1"/>
</dbReference>
<evidence type="ECO:0000313" key="11">
    <source>
        <dbReference type="EMBL" id="CAA4675817.1"/>
    </source>
</evidence>
<dbReference type="InterPro" id="IPR043148">
    <property type="entry name" value="TagF_C"/>
</dbReference>
<dbReference type="Proteomes" id="UP000459702">
    <property type="component" value="Unassembled WGS sequence"/>
</dbReference>
<organism evidence="13 35">
    <name type="scientific">Staphylococcus aureus</name>
    <dbReference type="NCBI Taxonomy" id="1280"/>
    <lineage>
        <taxon>Bacteria</taxon>
        <taxon>Bacillati</taxon>
        <taxon>Bacillota</taxon>
        <taxon>Bacilli</taxon>
        <taxon>Bacillales</taxon>
        <taxon>Staphylococcaceae</taxon>
        <taxon>Staphylococcus</taxon>
    </lineage>
</organism>
<evidence type="ECO:0000313" key="10">
    <source>
        <dbReference type="EMBL" id="CAA4364656.1"/>
    </source>
</evidence>
<dbReference type="GO" id="GO:0047355">
    <property type="term" value="F:CDP-glycerol glycerophosphotransferase activity"/>
    <property type="evidence" value="ECO:0007669"/>
    <property type="project" value="UniProtKB-EC"/>
</dbReference>
<evidence type="ECO:0000313" key="13">
    <source>
        <dbReference type="EMBL" id="CAA6332125.1"/>
    </source>
</evidence>
<dbReference type="Proteomes" id="UP000293434">
    <property type="component" value="Unassembled WGS sequence"/>
</dbReference>
<reference evidence="29 30" key="6">
    <citation type="submission" date="2018-11" db="EMBL/GenBank/DDBJ databases">
        <title>Genomic profiling of Staphylococcus species from a Poultry farm system in KwaZulu-Natal, South Africa.</title>
        <authorList>
            <person name="Amoako D.G."/>
            <person name="Somboro A.M."/>
            <person name="Abia A.L.K."/>
            <person name="Bester L.A."/>
            <person name="Essack S.Y."/>
        </authorList>
    </citation>
    <scope>NUCLEOTIDE SEQUENCE [LARGE SCALE GENOMIC DNA]</scope>
    <source>
        <strain evidence="25 30">SA12</strain>
        <strain evidence="24 29">SA9</strain>
    </source>
</reference>
<evidence type="ECO:0000313" key="34">
    <source>
        <dbReference type="Proteomes" id="UP000443708"/>
    </source>
</evidence>
<evidence type="ECO:0000313" key="38">
    <source>
        <dbReference type="Proteomes" id="UP000471199"/>
    </source>
</evidence>
<dbReference type="Proteomes" id="UP000547874">
    <property type="component" value="Unassembled WGS sequence"/>
</dbReference>
<dbReference type="InterPro" id="IPR007554">
    <property type="entry name" value="Glycerophosphate_synth"/>
</dbReference>
<evidence type="ECO:0000313" key="8">
    <source>
        <dbReference type="EMBL" id="CAA4092186.1"/>
    </source>
</evidence>
<dbReference type="Proteomes" id="UP000254116">
    <property type="component" value="Unassembled WGS sequence"/>
</dbReference>
<evidence type="ECO:0000313" key="29">
    <source>
        <dbReference type="Proteomes" id="UP000293434"/>
    </source>
</evidence>
<dbReference type="Proteomes" id="UP000443506">
    <property type="component" value="Unassembled WGS sequence"/>
</dbReference>
<gene>
    <name evidence="13" type="primary">tagB</name>
    <name evidence="18" type="ORF">ACR79_11220</name>
    <name evidence="7" type="ORF">CNH36_03560</name>
    <name evidence="24" type="ORF">EIG94_13465</name>
    <name evidence="25" type="ORF">EIH03_13485</name>
    <name evidence="17" type="ORF">EP54_03875</name>
    <name evidence="16" type="ORF">EQ90_11490</name>
    <name evidence="20" type="ORF">GO814_03960</name>
    <name evidence="21" type="ORF">GO942_08950</name>
    <name evidence="23" type="ORF">GQX37_15340</name>
    <name evidence="22" type="ORF">GZ130_07800</name>
    <name evidence="19" type="ORF">LB359_00580</name>
    <name evidence="26" type="ORF">NCTC10702_01101</name>
    <name evidence="9" type="ORF">SAMEA1029512_01298</name>
    <name evidence="8" type="ORF">SAMEA1029528_00724</name>
    <name evidence="10" type="ORF">SAMEA2078260_00955</name>
    <name evidence="12" type="ORF">SAMEA2078588_00693</name>
    <name evidence="13" type="ORF">SAMEA2080344_00929</name>
    <name evidence="11" type="ORF">SAMEA2081063_00707</name>
    <name evidence="14" type="ORF">SAMEA4008575_00458</name>
    <name evidence="15" type="ORF">SAMEA70146418_00837</name>
</gene>
<evidence type="ECO:0000313" key="24">
    <source>
        <dbReference type="EMBL" id="RZH90949.1"/>
    </source>
</evidence>
<dbReference type="EMBL" id="JAIUEN010000003">
    <property type="protein sequence ID" value="MCE3360862.1"/>
    <property type="molecule type" value="Genomic_DNA"/>
</dbReference>
<dbReference type="InterPro" id="IPR049698">
    <property type="entry name" value="TarB"/>
</dbReference>
<evidence type="ECO:0000256" key="3">
    <source>
        <dbReference type="ARBA" id="ARBA00022475"/>
    </source>
</evidence>
<evidence type="ECO:0000256" key="4">
    <source>
        <dbReference type="ARBA" id="ARBA00022679"/>
    </source>
</evidence>
<dbReference type="OMA" id="QVWHANG"/>
<evidence type="ECO:0000313" key="27">
    <source>
        <dbReference type="Proteomes" id="UP000217245"/>
    </source>
</evidence>
<evidence type="ECO:0000313" key="28">
    <source>
        <dbReference type="Proteomes" id="UP000254116"/>
    </source>
</evidence>
<evidence type="ECO:0000313" key="18">
    <source>
        <dbReference type="EMBL" id="KSA79453.1"/>
    </source>
</evidence>
<evidence type="ECO:0000313" key="19">
    <source>
        <dbReference type="EMBL" id="MCE3360862.1"/>
    </source>
</evidence>
<dbReference type="EMBL" id="WPTS01000020">
    <property type="protein sequence ID" value="MVK34288.1"/>
    <property type="molecule type" value="Genomic_DNA"/>
</dbReference>
<evidence type="ECO:0000313" key="22">
    <source>
        <dbReference type="EMBL" id="NDP56502.1"/>
    </source>
</evidence>
<dbReference type="EMBL" id="RQTF01000307">
    <property type="protein sequence ID" value="RZI05330.1"/>
    <property type="molecule type" value="Genomic_DNA"/>
</dbReference>
<reference evidence="7 27" key="4">
    <citation type="submission" date="2017-09" db="EMBL/GenBank/DDBJ databases">
        <title>A single nucleotide polymorphism in the Staphylococcus aureus virulence regulator SaeR abolishes pathogenesis.</title>
        <authorList>
            <person name="Copin R.J."/>
            <person name="Sause W."/>
            <person name="Shopsin B."/>
            <person name="Torres V.J."/>
        </authorList>
    </citation>
    <scope>NUCLEOTIDE SEQUENCE [LARGE SCALE GENOMIC DNA]</scope>
    <source>
        <strain evidence="27">Newman</strain>
        <strain evidence="7">Newman_D2C</strain>
    </source>
</reference>
<dbReference type="PANTHER" id="PTHR37316:SF1">
    <property type="entry name" value="TEICHOIC ACID GLYCEROL-PHOSPHATE PRIMASE"/>
    <property type="match status" value="1"/>
</dbReference>
<comment type="similarity">
    <text evidence="2">Belongs to the CDP-glycerol glycerophosphotransferase family.</text>
</comment>
<dbReference type="GO" id="GO:0005886">
    <property type="term" value="C:plasma membrane"/>
    <property type="evidence" value="ECO:0007669"/>
    <property type="project" value="UniProtKB-SubCell"/>
</dbReference>
<evidence type="ECO:0000313" key="31">
    <source>
        <dbReference type="Proteomes" id="UP000442696"/>
    </source>
</evidence>
<evidence type="ECO:0000313" key="30">
    <source>
        <dbReference type="Proteomes" id="UP000294017"/>
    </source>
</evidence>
<evidence type="ECO:0000313" key="14">
    <source>
        <dbReference type="EMBL" id="CAC5777021.1"/>
    </source>
</evidence>
<reference evidence="26 28" key="5">
    <citation type="submission" date="2018-06" db="EMBL/GenBank/DDBJ databases">
        <authorList>
            <consortium name="Pathogen Informatics"/>
            <person name="Doyle S."/>
        </authorList>
    </citation>
    <scope>NUCLEOTIDE SEQUENCE [LARGE SCALE GENOMIC DNA]</scope>
    <source>
        <strain evidence="26 28">NCTC10702</strain>
    </source>
</reference>
<evidence type="ECO:0000313" key="36">
    <source>
        <dbReference type="Proteomes" id="UP000459702"/>
    </source>
</evidence>
<evidence type="ECO:0000313" key="20">
    <source>
        <dbReference type="EMBL" id="MVK34288.1"/>
    </source>
</evidence>
<dbReference type="EMBL" id="WPXC01000016">
    <property type="protein sequence ID" value="MVM10816.1"/>
    <property type="molecule type" value="Genomic_DNA"/>
</dbReference>
<dbReference type="EMBL" id="LALJ01000030">
    <property type="protein sequence ID" value="KMR35797.1"/>
    <property type="molecule type" value="Genomic_DNA"/>
</dbReference>